<evidence type="ECO:0000256" key="1">
    <source>
        <dbReference type="SAM" id="MobiDB-lite"/>
    </source>
</evidence>
<dbReference type="KEGG" id="ksk:KSE_30830"/>
<sequence>MTAPALAPADGWADLQGAALLGTDRRPLPEPDGPLAAGLDRTDPAAALLDLAAVATVRRRAGALPAPAVEAPAPAPADPRPALPENAARRLAVLLGTRGGQGSTANLAELLPQWLATARGRGYRLPPALVPALLDTARARSELRADAVALAGPLGRWLAAHNPDWKYVTRTADDRELLDQPGELLWQEGLFAERVTHLGRLRRTDPAAGLALLASTWSTERAEDRVLFLDSLQDGLSPADEDFLEAALSDRSKNVRATAAELLSTLPGSALAARMAARARAAVRPDGDRLRVTPPTACDAAMQRDGIPPKSPTGRGERAWWFGEVVAAAPLALWTADTGLTPERLLALPTVDSPDGDGAEWAEDLREGWARAAVRQQDAAWARALLGAPPRPGRETRTPGAPAKLLAVLPPAERAAWTAAFVQTHGLGDAFQLLGACATPWTPPLSTAVVAALKRAAELGSYPWSHSGVLGMTERALAPETAPAVEALAADTSPDTAWSDTFTRLAGTLRFRQAMLAELA</sequence>
<accession>E4NCG2</accession>
<evidence type="ECO:0000313" key="2">
    <source>
        <dbReference type="EMBL" id="BAJ28893.1"/>
    </source>
</evidence>
<dbReference type="Proteomes" id="UP000007076">
    <property type="component" value="Chromosome"/>
</dbReference>
<dbReference type="Pfam" id="PF18944">
    <property type="entry name" value="DUF5691"/>
    <property type="match status" value="1"/>
</dbReference>
<proteinExistence type="predicted"/>
<reference evidence="2 3" key="1">
    <citation type="journal article" date="2010" name="DNA Res.">
        <title>Genome sequence of Kitasatospora setae NBRC 14216T: an evolutionary snapshot of the family Streptomycetaceae.</title>
        <authorList>
            <person name="Ichikawa N."/>
            <person name="Oguchi A."/>
            <person name="Ikeda H."/>
            <person name="Ishikawa J."/>
            <person name="Kitani S."/>
            <person name="Watanabe Y."/>
            <person name="Nakamura S."/>
            <person name="Katano Y."/>
            <person name="Kishi E."/>
            <person name="Sasagawa M."/>
            <person name="Ankai A."/>
            <person name="Fukui S."/>
            <person name="Hashimoto Y."/>
            <person name="Kamata S."/>
            <person name="Otoguro M."/>
            <person name="Tanikawa S."/>
            <person name="Nihira T."/>
            <person name="Horinouchi S."/>
            <person name="Ohnishi Y."/>
            <person name="Hayakawa M."/>
            <person name="Kuzuyama T."/>
            <person name="Arisawa A."/>
            <person name="Nomoto F."/>
            <person name="Miura H."/>
            <person name="Takahashi Y."/>
            <person name="Fujita N."/>
        </authorList>
    </citation>
    <scope>NUCLEOTIDE SEQUENCE [LARGE SCALE GENOMIC DNA]</scope>
    <source>
        <strain evidence="3">ATCC 33774 / DSM 43861 / JCM 3304 / KCC A-0304 / NBRC 14216 / KM-6054</strain>
    </source>
</reference>
<feature type="compositionally biased region" description="Pro residues" evidence="1">
    <location>
        <begin position="73"/>
        <end position="82"/>
    </location>
</feature>
<dbReference type="EMBL" id="AP010968">
    <property type="protein sequence ID" value="BAJ28893.1"/>
    <property type="molecule type" value="Genomic_DNA"/>
</dbReference>
<name>E4NCG2_KITSK</name>
<dbReference type="RefSeq" id="WP_014136205.1">
    <property type="nucleotide sequence ID" value="NC_016109.1"/>
</dbReference>
<protein>
    <submittedName>
        <fullName evidence="2">Uncharacterized protein</fullName>
    </submittedName>
</protein>
<dbReference type="PATRIC" id="fig|452652.3.peg.3094"/>
<evidence type="ECO:0000313" key="3">
    <source>
        <dbReference type="Proteomes" id="UP000007076"/>
    </source>
</evidence>
<gene>
    <name evidence="2" type="ordered locus">KSE_30830</name>
</gene>
<keyword evidence="3" id="KW-1185">Reference proteome</keyword>
<dbReference type="AlphaFoldDB" id="E4NCG2"/>
<feature type="region of interest" description="Disordered" evidence="1">
    <location>
        <begin position="64"/>
        <end position="83"/>
    </location>
</feature>
<organism evidence="2 3">
    <name type="scientific">Kitasatospora setae (strain ATCC 33774 / DSM 43861 / JCM 3304 / KCC A-0304 / NBRC 14216 / KM-6054)</name>
    <name type="common">Streptomyces setae</name>
    <dbReference type="NCBI Taxonomy" id="452652"/>
    <lineage>
        <taxon>Bacteria</taxon>
        <taxon>Bacillati</taxon>
        <taxon>Actinomycetota</taxon>
        <taxon>Actinomycetes</taxon>
        <taxon>Kitasatosporales</taxon>
        <taxon>Streptomycetaceae</taxon>
        <taxon>Kitasatospora</taxon>
    </lineage>
</organism>
<dbReference type="InterPro" id="IPR043746">
    <property type="entry name" value="DUF5691"/>
</dbReference>
<dbReference type="STRING" id="452652.KSE_30830"/>
<dbReference type="HOGENOM" id="CLU_024794_0_0_11"/>
<dbReference type="eggNOG" id="COG5094">
    <property type="taxonomic scope" value="Bacteria"/>
</dbReference>
<feature type="region of interest" description="Disordered" evidence="1">
    <location>
        <begin position="21"/>
        <end position="40"/>
    </location>
</feature>